<dbReference type="InterPro" id="IPR006224">
    <property type="entry name" value="PsdUridine_synth_RluA-like_CS"/>
</dbReference>
<dbReference type="Proteomes" id="UP000051497">
    <property type="component" value="Unassembled WGS sequence"/>
</dbReference>
<dbReference type="RefSeq" id="WP_075065031.1">
    <property type="nucleotide sequence ID" value="NZ_LKAJ02000001.1"/>
</dbReference>
<dbReference type="SUPFAM" id="SSF55174">
    <property type="entry name" value="Alpha-L RNA-binding motif"/>
    <property type="match status" value="1"/>
</dbReference>
<comment type="function">
    <text evidence="2">Responsible for synthesis of pseudouridine from uracil at positions 955, 2504 and 2580 in 23S ribosomal RNA.</text>
</comment>
<dbReference type="OrthoDB" id="9785808at2"/>
<evidence type="ECO:0000256" key="9">
    <source>
        <dbReference type="RuleBase" id="RU362028"/>
    </source>
</evidence>
<sequence length="320" mass="36101">MLASQQPLNQVQQIVVTENHAGQRVDNFLFTLLRGVPKSKLYRIIRKGELRVNKKRVDVSYRLVEGDTVRIPPLRYEEKEVPVKSSPGSRTLKNIEDSIVYEDDHLLIINKPSGIAVHGGSGISWGLIEALRQLRPYSPFLELVHRLDRDTSGCVMIAKKRSMLLHLHECLKTGNIQKNYFALVAGAWRGGKMVEAPLHKYVLPSGERMVKVVDDGKFAQTAVKILESYPQATLLQVSPLTGRTHQIRVHCAFMGHPILGDQKYGDSEKNHQAKAMGFTRLFLHAHQLTIELPNKSERLTVTCPMPSECQQFLAKLKSQT</sequence>
<evidence type="ECO:0000256" key="1">
    <source>
        <dbReference type="ARBA" id="ARBA00000381"/>
    </source>
</evidence>
<dbReference type="EC" id="5.4.99.-" evidence="9"/>
<evidence type="ECO:0000259" key="10">
    <source>
        <dbReference type="SMART" id="SM00363"/>
    </source>
</evidence>
<dbReference type="Gene3D" id="3.30.2350.10">
    <property type="entry name" value="Pseudouridine synthase"/>
    <property type="match status" value="1"/>
</dbReference>
<comment type="similarity">
    <text evidence="3 9">Belongs to the pseudouridine synthase RluA family.</text>
</comment>
<feature type="active site" evidence="7">
    <location>
        <position position="148"/>
    </location>
</feature>
<dbReference type="Pfam" id="PF01479">
    <property type="entry name" value="S4"/>
    <property type="match status" value="1"/>
</dbReference>
<organism evidence="11">
    <name type="scientific">Candidatus Berkiella aquae</name>
    <dbReference type="NCBI Taxonomy" id="295108"/>
    <lineage>
        <taxon>Bacteria</taxon>
        <taxon>Pseudomonadati</taxon>
        <taxon>Pseudomonadota</taxon>
        <taxon>Gammaproteobacteria</taxon>
        <taxon>Candidatus Berkiellales</taxon>
        <taxon>Candidatus Berkiellaceae</taxon>
        <taxon>Candidatus Berkiella</taxon>
    </lineage>
</organism>
<dbReference type="AlphaFoldDB" id="A0A0Q9YSK1"/>
<evidence type="ECO:0000313" key="11">
    <source>
        <dbReference type="EMBL" id="KRG22857.1"/>
    </source>
</evidence>
<evidence type="ECO:0000256" key="2">
    <source>
        <dbReference type="ARBA" id="ARBA00002876"/>
    </source>
</evidence>
<dbReference type="Gene3D" id="3.10.290.10">
    <property type="entry name" value="RNA-binding S4 domain"/>
    <property type="match status" value="1"/>
</dbReference>
<dbReference type="EMBL" id="LKAJ01000001">
    <property type="protein sequence ID" value="KRG22857.1"/>
    <property type="molecule type" value="Genomic_DNA"/>
</dbReference>
<dbReference type="InterPro" id="IPR020103">
    <property type="entry name" value="PsdUridine_synth_cat_dom_sf"/>
</dbReference>
<feature type="domain" description="RNA-binding S4" evidence="10">
    <location>
        <begin position="23"/>
        <end position="87"/>
    </location>
</feature>
<comment type="catalytic activity">
    <reaction evidence="1">
        <text>uridine(955/2504/2580) in 23S rRNA = pseudouridine(955/2504/2580) in 23S rRNA</text>
        <dbReference type="Rhea" id="RHEA:42528"/>
        <dbReference type="Rhea" id="RHEA-COMP:10099"/>
        <dbReference type="Rhea" id="RHEA-COMP:10100"/>
        <dbReference type="ChEBI" id="CHEBI:65314"/>
        <dbReference type="ChEBI" id="CHEBI:65315"/>
        <dbReference type="EC" id="5.4.99.24"/>
    </reaction>
</comment>
<dbReference type="SMART" id="SM00363">
    <property type="entry name" value="S4"/>
    <property type="match status" value="1"/>
</dbReference>
<protein>
    <recommendedName>
        <fullName evidence="9">Pseudouridine synthase</fullName>
        <ecNumber evidence="9">5.4.99.-</ecNumber>
    </recommendedName>
</protein>
<dbReference type="SUPFAM" id="SSF55120">
    <property type="entry name" value="Pseudouridine synthase"/>
    <property type="match status" value="1"/>
</dbReference>
<keyword evidence="6 9" id="KW-0413">Isomerase</keyword>
<evidence type="ECO:0000256" key="8">
    <source>
        <dbReference type="PROSITE-ProRule" id="PRU00182"/>
    </source>
</evidence>
<dbReference type="InterPro" id="IPR050188">
    <property type="entry name" value="RluA_PseudoU_synthase"/>
</dbReference>
<dbReference type="InterPro" id="IPR006225">
    <property type="entry name" value="PsdUridine_synth_RluC/D"/>
</dbReference>
<name>A0A0Q9YSK1_9GAMM</name>
<dbReference type="PATRIC" id="fig|1590043.3.peg.400"/>
<dbReference type="EMBL" id="LKAJ02000001">
    <property type="protein sequence ID" value="MCS5711783.1"/>
    <property type="molecule type" value="Genomic_DNA"/>
</dbReference>
<evidence type="ECO:0000256" key="7">
    <source>
        <dbReference type="PIRSR" id="PIRSR606225-1"/>
    </source>
</evidence>
<dbReference type="Pfam" id="PF00849">
    <property type="entry name" value="PseudoU_synth_2"/>
    <property type="match status" value="1"/>
</dbReference>
<evidence type="ECO:0000256" key="6">
    <source>
        <dbReference type="ARBA" id="ARBA00023235"/>
    </source>
</evidence>
<comment type="caution">
    <text evidence="11">The sequence shown here is derived from an EMBL/GenBank/DDBJ whole genome shotgun (WGS) entry which is preliminary data.</text>
</comment>
<keyword evidence="4" id="KW-0698">rRNA processing</keyword>
<dbReference type="GO" id="GO:0000455">
    <property type="term" value="P:enzyme-directed rRNA pseudouridine synthesis"/>
    <property type="evidence" value="ECO:0007669"/>
    <property type="project" value="TreeGrafter"/>
</dbReference>
<keyword evidence="5 8" id="KW-0694">RNA-binding</keyword>
<dbReference type="CDD" id="cd02869">
    <property type="entry name" value="PseudoU_synth_RluA_like"/>
    <property type="match status" value="1"/>
</dbReference>
<evidence type="ECO:0000256" key="4">
    <source>
        <dbReference type="ARBA" id="ARBA00022552"/>
    </source>
</evidence>
<reference evidence="12" key="2">
    <citation type="journal article" date="2016" name="Genome Announc.">
        <title>Draft Genome Sequences of Two Novel Amoeba-Resistant Intranuclear Bacteria, 'Candidatus Berkiella cookevillensis' and 'Candidatus Berkiella aquae'.</title>
        <authorList>
            <person name="Mehari Y.T."/>
            <person name="Arivett B.A."/>
            <person name="Farone A.L."/>
            <person name="Gunderson J.H."/>
            <person name="Farone M.B."/>
        </authorList>
    </citation>
    <scope>NUCLEOTIDE SEQUENCE</scope>
    <source>
        <strain evidence="12">HT99</strain>
    </source>
</reference>
<dbReference type="InterPro" id="IPR002942">
    <property type="entry name" value="S4_RNA-bd"/>
</dbReference>
<dbReference type="PANTHER" id="PTHR21600:SF92">
    <property type="entry name" value="RIBOSOMAL LARGE SUBUNIT PSEUDOURIDINE SYNTHASE C"/>
    <property type="match status" value="1"/>
</dbReference>
<evidence type="ECO:0000256" key="3">
    <source>
        <dbReference type="ARBA" id="ARBA00010876"/>
    </source>
</evidence>
<evidence type="ECO:0000313" key="12">
    <source>
        <dbReference type="EMBL" id="MCS5711783.1"/>
    </source>
</evidence>
<proteinExistence type="inferred from homology"/>
<dbReference type="NCBIfam" id="NF008249">
    <property type="entry name" value="PRK11025.1"/>
    <property type="match status" value="1"/>
</dbReference>
<dbReference type="NCBIfam" id="TIGR00005">
    <property type="entry name" value="rluA_subfam"/>
    <property type="match status" value="1"/>
</dbReference>
<dbReference type="PANTHER" id="PTHR21600">
    <property type="entry name" value="MITOCHONDRIAL RNA PSEUDOURIDINE SYNTHASE"/>
    <property type="match status" value="1"/>
</dbReference>
<dbReference type="InterPro" id="IPR006145">
    <property type="entry name" value="PsdUridine_synth_RsuA/RluA"/>
</dbReference>
<evidence type="ECO:0000256" key="5">
    <source>
        <dbReference type="ARBA" id="ARBA00022884"/>
    </source>
</evidence>
<comment type="catalytic activity">
    <reaction evidence="9">
        <text>a uridine in RNA = a pseudouridine in RNA</text>
        <dbReference type="Rhea" id="RHEA:48348"/>
        <dbReference type="Rhea" id="RHEA-COMP:12068"/>
        <dbReference type="Rhea" id="RHEA-COMP:12069"/>
        <dbReference type="ChEBI" id="CHEBI:65314"/>
        <dbReference type="ChEBI" id="CHEBI:65315"/>
    </reaction>
</comment>
<dbReference type="GO" id="GO:0003723">
    <property type="term" value="F:RNA binding"/>
    <property type="evidence" value="ECO:0007669"/>
    <property type="project" value="UniProtKB-KW"/>
</dbReference>
<dbReference type="InterPro" id="IPR036986">
    <property type="entry name" value="S4_RNA-bd_sf"/>
</dbReference>
<dbReference type="PROSITE" id="PS50889">
    <property type="entry name" value="S4"/>
    <property type="match status" value="1"/>
</dbReference>
<reference evidence="11" key="1">
    <citation type="submission" date="2015-09" db="EMBL/GenBank/DDBJ databases">
        <title>Draft Genome Sequences of Two Novel Amoeba-resistant Intranuclear Bacteria, Candidatus Berkiella cookevillensis and Candidatus Berkiella aquae.</title>
        <authorList>
            <person name="Mehari Y.T."/>
            <person name="Arivett B.A."/>
            <person name="Farone A.L."/>
            <person name="Gunderson J.H."/>
            <person name="Farone M.B."/>
        </authorList>
    </citation>
    <scope>NUCLEOTIDE SEQUENCE [LARGE SCALE GENOMIC DNA]</scope>
    <source>
        <strain evidence="11">HT99</strain>
    </source>
</reference>
<gene>
    <name evidence="11" type="primary">rluC</name>
    <name evidence="11" type="ORF">HT99x_00398</name>
    <name evidence="12" type="ORF">HT99x_010105</name>
</gene>
<reference evidence="12" key="3">
    <citation type="submission" date="2021-06" db="EMBL/GenBank/DDBJ databases">
        <title>Genomic Description and Analysis of Intracellular Bacteria, Candidatus Berkiella cookevillensis and Candidatus Berkiella aquae.</title>
        <authorList>
            <person name="Kidane D.T."/>
            <person name="Mehari Y.T."/>
            <person name="Rice F.C."/>
            <person name="Arivett B.A."/>
            <person name="Farone A.L."/>
            <person name="Berk S.G."/>
            <person name="Farone M.B."/>
        </authorList>
    </citation>
    <scope>NUCLEOTIDE SEQUENCE</scope>
    <source>
        <strain evidence="12">HT99</strain>
    </source>
</reference>
<evidence type="ECO:0000313" key="13">
    <source>
        <dbReference type="Proteomes" id="UP000051497"/>
    </source>
</evidence>
<dbReference type="CDD" id="cd00165">
    <property type="entry name" value="S4"/>
    <property type="match status" value="1"/>
</dbReference>
<dbReference type="STRING" id="295108.HT99x_00398"/>
<dbReference type="PROSITE" id="PS01129">
    <property type="entry name" value="PSI_RLU"/>
    <property type="match status" value="1"/>
</dbReference>
<keyword evidence="13" id="KW-1185">Reference proteome</keyword>
<accession>A0A0Q9YSK1</accession>
<dbReference type="GO" id="GO:0160141">
    <property type="term" value="F:23S rRNA pseudouridine(955/2504/2580) synthase activity"/>
    <property type="evidence" value="ECO:0007669"/>
    <property type="project" value="UniProtKB-EC"/>
</dbReference>